<dbReference type="AlphaFoldDB" id="A0A835LM97"/>
<keyword evidence="6" id="KW-0460">Magnesium</keyword>
<evidence type="ECO:0000256" key="5">
    <source>
        <dbReference type="ARBA" id="ARBA00022679"/>
    </source>
</evidence>
<proteinExistence type="inferred from homology"/>
<keyword evidence="10" id="KW-1185">Reference proteome</keyword>
<protein>
    <recommendedName>
        <fullName evidence="4">ditrans,polycis-polyprenyl diphosphate synthase [(2E,6E)-farnesyldiphosphate specific]</fullName>
        <ecNumber evidence="4">2.5.1.87</ecNumber>
    </recommendedName>
</protein>
<evidence type="ECO:0000256" key="6">
    <source>
        <dbReference type="ARBA" id="ARBA00022842"/>
    </source>
</evidence>
<comment type="catalytic activity">
    <reaction evidence="7">
        <text>n isopentenyl diphosphate + (2E,6E)-farnesyl diphosphate = a di-trans,poly-cis-polyprenyl diphosphate + n diphosphate</text>
        <dbReference type="Rhea" id="RHEA:53008"/>
        <dbReference type="Rhea" id="RHEA-COMP:19494"/>
        <dbReference type="ChEBI" id="CHEBI:33019"/>
        <dbReference type="ChEBI" id="CHEBI:128769"/>
        <dbReference type="ChEBI" id="CHEBI:136960"/>
        <dbReference type="ChEBI" id="CHEBI:175763"/>
        <dbReference type="EC" id="2.5.1.87"/>
    </reaction>
</comment>
<evidence type="ECO:0000256" key="1">
    <source>
        <dbReference type="ARBA" id="ARBA00001946"/>
    </source>
</evidence>
<evidence type="ECO:0000313" key="10">
    <source>
        <dbReference type="Proteomes" id="UP000631114"/>
    </source>
</evidence>
<comment type="caution">
    <text evidence="9">The sequence shown here is derived from an EMBL/GenBank/DDBJ whole genome shotgun (WGS) entry which is preliminary data.</text>
</comment>
<accession>A0A835LM97</accession>
<keyword evidence="8" id="KW-0812">Transmembrane</keyword>
<dbReference type="InterPro" id="IPR038887">
    <property type="entry name" value="Nus1/NgBR"/>
</dbReference>
<sequence>MYHTNAAEPVAFLFLNNSFSLFGVRETSKESGLLKLQKASIAMLRLVWLFLHLVATIWHFVMGTAQTLQSYLISSGIVNKYKAIDLTNLQYLAIVVESQEAYDMARVVKLLHWLSKIGVKHICLYDMDGVLKKTRKFILEKLGESRLWHLEDGEKSSCLDETQRTLEFLSISDGKEGTAKAASHLCTKLWRATTQPASSLWTSEVSLRLSCMENAVYGDCTHGTIEINETWYFSENRSQVCKGAAKLRQVTCSTAA</sequence>
<organism evidence="9 10">
    <name type="scientific">Coptis chinensis</name>
    <dbReference type="NCBI Taxonomy" id="261450"/>
    <lineage>
        <taxon>Eukaryota</taxon>
        <taxon>Viridiplantae</taxon>
        <taxon>Streptophyta</taxon>
        <taxon>Embryophyta</taxon>
        <taxon>Tracheophyta</taxon>
        <taxon>Spermatophyta</taxon>
        <taxon>Magnoliopsida</taxon>
        <taxon>Ranunculales</taxon>
        <taxon>Ranunculaceae</taxon>
        <taxon>Coptidoideae</taxon>
        <taxon>Coptis</taxon>
    </lineage>
</organism>
<keyword evidence="8" id="KW-0472">Membrane</keyword>
<evidence type="ECO:0000256" key="4">
    <source>
        <dbReference type="ARBA" id="ARBA00012596"/>
    </source>
</evidence>
<dbReference type="GO" id="GO:1904423">
    <property type="term" value="C:dehydrodolichyl diphosphate synthase complex"/>
    <property type="evidence" value="ECO:0007669"/>
    <property type="project" value="InterPro"/>
</dbReference>
<dbReference type="Proteomes" id="UP000631114">
    <property type="component" value="Unassembled WGS sequence"/>
</dbReference>
<feature type="transmembrane region" description="Helical" evidence="8">
    <location>
        <begin position="44"/>
        <end position="61"/>
    </location>
</feature>
<dbReference type="GO" id="GO:0045547">
    <property type="term" value="F:ditrans,polycis-polyprenyl diphosphate synthase [(2E,6E)-farnesyl diphosphate specific] activity"/>
    <property type="evidence" value="ECO:0007669"/>
    <property type="project" value="UniProtKB-EC"/>
</dbReference>
<evidence type="ECO:0000256" key="8">
    <source>
        <dbReference type="SAM" id="Phobius"/>
    </source>
</evidence>
<comment type="similarity">
    <text evidence="3">Belongs to the UPP synthase family.</text>
</comment>
<dbReference type="EMBL" id="JADFTS010000008">
    <property type="protein sequence ID" value="KAF9592481.1"/>
    <property type="molecule type" value="Genomic_DNA"/>
</dbReference>
<gene>
    <name evidence="9" type="ORF">IFM89_015052</name>
</gene>
<evidence type="ECO:0000313" key="9">
    <source>
        <dbReference type="EMBL" id="KAF9592481.1"/>
    </source>
</evidence>
<comment type="cofactor">
    <cofactor evidence="1">
        <name>Mg(2+)</name>
        <dbReference type="ChEBI" id="CHEBI:18420"/>
    </cofactor>
</comment>
<evidence type="ECO:0000256" key="7">
    <source>
        <dbReference type="ARBA" id="ARBA00047353"/>
    </source>
</evidence>
<evidence type="ECO:0000256" key="2">
    <source>
        <dbReference type="ARBA" id="ARBA00004922"/>
    </source>
</evidence>
<name>A0A835LM97_9MAGN</name>
<dbReference type="EC" id="2.5.1.87" evidence="4"/>
<reference evidence="9 10" key="1">
    <citation type="submission" date="2020-10" db="EMBL/GenBank/DDBJ databases">
        <title>The Coptis chinensis genome and diversification of protoberbering-type alkaloids.</title>
        <authorList>
            <person name="Wang B."/>
            <person name="Shu S."/>
            <person name="Song C."/>
            <person name="Liu Y."/>
        </authorList>
    </citation>
    <scope>NUCLEOTIDE SEQUENCE [LARGE SCALE GENOMIC DNA]</scope>
    <source>
        <strain evidence="9">HL-2020</strain>
        <tissue evidence="9">Leaf</tissue>
    </source>
</reference>
<keyword evidence="5" id="KW-0808">Transferase</keyword>
<dbReference type="GO" id="GO:0005789">
    <property type="term" value="C:endoplasmic reticulum membrane"/>
    <property type="evidence" value="ECO:0007669"/>
    <property type="project" value="TreeGrafter"/>
</dbReference>
<evidence type="ECO:0000256" key="3">
    <source>
        <dbReference type="ARBA" id="ARBA00005432"/>
    </source>
</evidence>
<dbReference type="PANTHER" id="PTHR21528:SF0">
    <property type="entry name" value="DEHYDRODOLICHYL DIPHOSPHATE SYNTHASE COMPLEX SUBUNIT NUS1"/>
    <property type="match status" value="1"/>
</dbReference>
<dbReference type="UniPathway" id="UPA00378"/>
<dbReference type="PANTHER" id="PTHR21528">
    <property type="entry name" value="DEHYDRODOLICHYL DIPHOSPHATE SYNTHASE COMPLEX SUBUNIT NUS1"/>
    <property type="match status" value="1"/>
</dbReference>
<dbReference type="OrthoDB" id="19639at2759"/>
<comment type="pathway">
    <text evidence="2">Protein modification; protein glycosylation.</text>
</comment>
<keyword evidence="8" id="KW-1133">Transmembrane helix</keyword>